<evidence type="ECO:0000256" key="3">
    <source>
        <dbReference type="ARBA" id="ARBA00009982"/>
    </source>
</evidence>
<evidence type="ECO:0000256" key="11">
    <source>
        <dbReference type="ARBA" id="ARBA00049047"/>
    </source>
</evidence>
<comment type="subunit">
    <text evidence="4">Tetramer of two alpha and two beta chains.</text>
</comment>
<keyword evidence="14" id="KW-1185">Reference proteome</keyword>
<keyword evidence="10 13" id="KW-0456">Lyase</keyword>
<dbReference type="PANTHER" id="PTHR48077:SF3">
    <property type="entry name" value="TRYPTOPHAN SYNTHASE"/>
    <property type="match status" value="1"/>
</dbReference>
<proteinExistence type="inferred from homology"/>
<evidence type="ECO:0000256" key="8">
    <source>
        <dbReference type="ARBA" id="ARBA00022898"/>
    </source>
</evidence>
<evidence type="ECO:0000313" key="13">
    <source>
        <dbReference type="EMBL" id="PSJ56768.1"/>
    </source>
</evidence>
<evidence type="ECO:0000313" key="14">
    <source>
        <dbReference type="Proteomes" id="UP000241229"/>
    </source>
</evidence>
<keyword evidence="6" id="KW-0028">Amino-acid biosynthesis</keyword>
<comment type="cofactor">
    <cofactor evidence="1">
        <name>pyridoxal 5'-phosphate</name>
        <dbReference type="ChEBI" id="CHEBI:597326"/>
    </cofactor>
</comment>
<evidence type="ECO:0000256" key="10">
    <source>
        <dbReference type="ARBA" id="ARBA00023239"/>
    </source>
</evidence>
<comment type="catalytic activity">
    <reaction evidence="11">
        <text>(1S,2R)-1-C-(indol-3-yl)glycerol 3-phosphate + L-serine = D-glyceraldehyde 3-phosphate + L-tryptophan + H2O</text>
        <dbReference type="Rhea" id="RHEA:10532"/>
        <dbReference type="ChEBI" id="CHEBI:15377"/>
        <dbReference type="ChEBI" id="CHEBI:33384"/>
        <dbReference type="ChEBI" id="CHEBI:57912"/>
        <dbReference type="ChEBI" id="CHEBI:58866"/>
        <dbReference type="ChEBI" id="CHEBI:59776"/>
        <dbReference type="EC" id="4.2.1.20"/>
    </reaction>
</comment>
<evidence type="ECO:0000256" key="2">
    <source>
        <dbReference type="ARBA" id="ARBA00004733"/>
    </source>
</evidence>
<comment type="caution">
    <text evidence="13">The sequence shown here is derived from an EMBL/GenBank/DDBJ whole genome shotgun (WGS) entry which is preliminary data.</text>
</comment>
<dbReference type="InterPro" id="IPR023026">
    <property type="entry name" value="Trp_synth_beta/beta-like"/>
</dbReference>
<dbReference type="InterPro" id="IPR001926">
    <property type="entry name" value="TrpB-like_PALP"/>
</dbReference>
<gene>
    <name evidence="13" type="ORF">C7I84_19895</name>
</gene>
<dbReference type="EC" id="4.2.1.20" evidence="5"/>
<comment type="similarity">
    <text evidence="3">Belongs to the TrpB family.</text>
</comment>
<reference evidence="13 14" key="1">
    <citation type="submission" date="2018-03" db="EMBL/GenBank/DDBJ databases">
        <title>The draft genome of Mesorhizobium sp. 6GN-30.</title>
        <authorList>
            <person name="Liu L."/>
            <person name="Li L."/>
            <person name="Wang T."/>
            <person name="Zhang X."/>
            <person name="Liang L."/>
        </authorList>
    </citation>
    <scope>NUCLEOTIDE SEQUENCE [LARGE SCALE GENOMIC DNA]</scope>
    <source>
        <strain evidence="13 14">6GN30</strain>
    </source>
</reference>
<evidence type="ECO:0000256" key="9">
    <source>
        <dbReference type="ARBA" id="ARBA00023141"/>
    </source>
</evidence>
<organism evidence="13 14">
    <name type="scientific">Kumtagia ephedrae</name>
    <dbReference type="NCBI Taxonomy" id="2116701"/>
    <lineage>
        <taxon>Bacteria</taxon>
        <taxon>Pseudomonadati</taxon>
        <taxon>Pseudomonadota</taxon>
        <taxon>Alphaproteobacteria</taxon>
        <taxon>Hyphomicrobiales</taxon>
        <taxon>Phyllobacteriaceae</taxon>
        <taxon>Kumtagia</taxon>
    </lineage>
</organism>
<dbReference type="SUPFAM" id="SSF53686">
    <property type="entry name" value="Tryptophan synthase beta subunit-like PLP-dependent enzymes"/>
    <property type="match status" value="1"/>
</dbReference>
<dbReference type="Proteomes" id="UP000241229">
    <property type="component" value="Unassembled WGS sequence"/>
</dbReference>
<dbReference type="Gene3D" id="3.40.50.1100">
    <property type="match status" value="2"/>
</dbReference>
<dbReference type="OrthoDB" id="9766131at2"/>
<dbReference type="GO" id="GO:0005737">
    <property type="term" value="C:cytoplasm"/>
    <property type="evidence" value="ECO:0007669"/>
    <property type="project" value="TreeGrafter"/>
</dbReference>
<evidence type="ECO:0000256" key="7">
    <source>
        <dbReference type="ARBA" id="ARBA00022822"/>
    </source>
</evidence>
<dbReference type="PIRSF" id="PIRSF001413">
    <property type="entry name" value="Trp_syn_beta"/>
    <property type="match status" value="1"/>
</dbReference>
<keyword evidence="8" id="KW-0663">Pyridoxal phosphate</keyword>
<accession>A0A2P7S2R9</accession>
<evidence type="ECO:0000256" key="6">
    <source>
        <dbReference type="ARBA" id="ARBA00022605"/>
    </source>
</evidence>
<dbReference type="PANTHER" id="PTHR48077">
    <property type="entry name" value="TRYPTOPHAN SYNTHASE-RELATED"/>
    <property type="match status" value="1"/>
</dbReference>
<name>A0A2P7S2R9_9HYPH</name>
<dbReference type="InterPro" id="IPR036052">
    <property type="entry name" value="TrpB-like_PALP_sf"/>
</dbReference>
<dbReference type="AlphaFoldDB" id="A0A2P7S2R9"/>
<dbReference type="Pfam" id="PF00291">
    <property type="entry name" value="PALP"/>
    <property type="match status" value="1"/>
</dbReference>
<evidence type="ECO:0000256" key="5">
    <source>
        <dbReference type="ARBA" id="ARBA00012043"/>
    </source>
</evidence>
<dbReference type="EMBL" id="PXYK01000020">
    <property type="protein sequence ID" value="PSJ56768.1"/>
    <property type="molecule type" value="Genomic_DNA"/>
</dbReference>
<feature type="domain" description="Tryptophan synthase beta chain-like PALP" evidence="12">
    <location>
        <begin position="62"/>
        <end position="383"/>
    </location>
</feature>
<comment type="pathway">
    <text evidence="2">Amino-acid biosynthesis; L-tryptophan biosynthesis; L-tryptophan from chorismate: step 5/5.</text>
</comment>
<keyword evidence="9" id="KW-0057">Aromatic amino acid biosynthesis</keyword>
<protein>
    <recommendedName>
        <fullName evidence="5">tryptophan synthase</fullName>
        <ecNumber evidence="5">4.2.1.20</ecNumber>
    </recommendedName>
</protein>
<evidence type="ECO:0000259" key="12">
    <source>
        <dbReference type="Pfam" id="PF00291"/>
    </source>
</evidence>
<dbReference type="GO" id="GO:0004834">
    <property type="term" value="F:tryptophan synthase activity"/>
    <property type="evidence" value="ECO:0007669"/>
    <property type="project" value="UniProtKB-EC"/>
</dbReference>
<evidence type="ECO:0000256" key="1">
    <source>
        <dbReference type="ARBA" id="ARBA00001933"/>
    </source>
</evidence>
<sequence length="397" mass="40742">MTMALAQPLAPDRPGRYGRFGGQFVAPVLLPVLDRLEAAFEEAWIDRGFRMRLDGLLHDFVGRPTPLSEAVARLLPTAGARILLKRDDLTFNGGNYANSALGQCLLAGRMGLSCVVTDTGSGQNGIATAAVAAHLGMASIIYMGARDAARHPGAVKKMRAFGADLRIVQDADGTLHAATSAAVRHWMGSSDTTAYVAGAPIGAHPFPRIVGAFQAVIGSETRLQLIAAGLMPGAVVSAVGGGSSTVGIFSAFVTDPGIRLIAVEAGGSGEGQPHSARLASGRTGILHGAETFVLSDENGHILPAGSIASGLAYPGSPPELADLVAGGRVETVRIMDEQARDAVRRLASGEGILISLEAGHALAAAEALAQTLSPSQAVVVMVPAAGDKDLDIVWPES</sequence>
<keyword evidence="7" id="KW-0822">Tryptophan biosynthesis</keyword>
<evidence type="ECO:0000256" key="4">
    <source>
        <dbReference type="ARBA" id="ARBA00011270"/>
    </source>
</evidence>